<gene>
    <name evidence="2" type="ORF">LIER_43137</name>
</gene>
<keyword evidence="3" id="KW-1185">Reference proteome</keyword>
<dbReference type="AlphaFoldDB" id="A0AAV3PIX3"/>
<reference evidence="2 3" key="1">
    <citation type="submission" date="2024-01" db="EMBL/GenBank/DDBJ databases">
        <title>The complete chloroplast genome sequence of Lithospermum erythrorhizon: insights into the phylogenetic relationship among Boraginaceae species and the maternal lineages of purple gromwells.</title>
        <authorList>
            <person name="Okada T."/>
            <person name="Watanabe K."/>
        </authorList>
    </citation>
    <scope>NUCLEOTIDE SEQUENCE [LARGE SCALE GENOMIC DNA]</scope>
</reference>
<dbReference type="PANTHER" id="PTHR31286">
    <property type="entry name" value="GLYCINE-RICH CELL WALL STRUCTURAL PROTEIN 1.8-LIKE"/>
    <property type="match status" value="1"/>
</dbReference>
<feature type="compositionally biased region" description="Basic and acidic residues" evidence="1">
    <location>
        <begin position="11"/>
        <end position="26"/>
    </location>
</feature>
<feature type="region of interest" description="Disordered" evidence="1">
    <location>
        <begin position="247"/>
        <end position="276"/>
    </location>
</feature>
<proteinExistence type="predicted"/>
<sequence length="486" mass="53835">MAVGEPPKPPPPHEDSDYRTLPHHEGSNISFSNQPPLFSEVVKNHFECNQIEPNMHNLISTPLKPLSIYQGKPCVRFKMEEKATLLNNLKFVLVCKFSHGRPQFSTIKQFFAGLKLQGFTMRVFKWDQNFSPYRESTIAPVWIRIEKLPLYLFDTLSLLSIANAIGTPLRVHPLNVSRVKLNSALICVELDVNKPFTDSIFICFEDNHSAGHRVEVCKKMTSVSSAVPVQSGQRQRKAKSVDEVFDVLPQPSQPSRPTTSSLHSHDKQGRKVKHSQVWTEKKGFSAHCSLQQNTSTPASNSGTKFEGSLQGVVATLNEFAIVSAELVQSEGQSVVTSTTCVNVEDHDQVAATHMKQDGEDYSLVAKDVAPALEAAQPCTSEVQSEQPIIQLVEQIGVVQNGLQVGVSSETSEGHHLLQSNVTDPIGDQLGQIIGGQETRTVVSKIGTNSRRERLEQTKQIEERHEETTLEPVLQLDEVMCSTGSEQ</sequence>
<feature type="region of interest" description="Disordered" evidence="1">
    <location>
        <begin position="1"/>
        <end position="26"/>
    </location>
</feature>
<dbReference type="Proteomes" id="UP001454036">
    <property type="component" value="Unassembled WGS sequence"/>
</dbReference>
<organism evidence="2 3">
    <name type="scientific">Lithospermum erythrorhizon</name>
    <name type="common">Purple gromwell</name>
    <name type="synonym">Lithospermum officinale var. erythrorhizon</name>
    <dbReference type="NCBI Taxonomy" id="34254"/>
    <lineage>
        <taxon>Eukaryota</taxon>
        <taxon>Viridiplantae</taxon>
        <taxon>Streptophyta</taxon>
        <taxon>Embryophyta</taxon>
        <taxon>Tracheophyta</taxon>
        <taxon>Spermatophyta</taxon>
        <taxon>Magnoliopsida</taxon>
        <taxon>eudicotyledons</taxon>
        <taxon>Gunneridae</taxon>
        <taxon>Pentapetalae</taxon>
        <taxon>asterids</taxon>
        <taxon>lamiids</taxon>
        <taxon>Boraginales</taxon>
        <taxon>Boraginaceae</taxon>
        <taxon>Boraginoideae</taxon>
        <taxon>Lithospermeae</taxon>
        <taxon>Lithospermum</taxon>
    </lineage>
</organism>
<evidence type="ECO:0000256" key="1">
    <source>
        <dbReference type="SAM" id="MobiDB-lite"/>
    </source>
</evidence>
<evidence type="ECO:0000313" key="3">
    <source>
        <dbReference type="Proteomes" id="UP001454036"/>
    </source>
</evidence>
<feature type="compositionally biased region" description="Pro residues" evidence="1">
    <location>
        <begin position="1"/>
        <end position="10"/>
    </location>
</feature>
<dbReference type="InterPro" id="IPR040256">
    <property type="entry name" value="At4g02000-like"/>
</dbReference>
<name>A0AAV3PIX3_LITER</name>
<dbReference type="PANTHER" id="PTHR31286:SF179">
    <property type="entry name" value="RNASE H TYPE-1 DOMAIN-CONTAINING PROTEIN"/>
    <property type="match status" value="1"/>
</dbReference>
<evidence type="ECO:0008006" key="4">
    <source>
        <dbReference type="Google" id="ProtNLM"/>
    </source>
</evidence>
<comment type="caution">
    <text evidence="2">The sequence shown here is derived from an EMBL/GenBank/DDBJ whole genome shotgun (WGS) entry which is preliminary data.</text>
</comment>
<protein>
    <recommendedName>
        <fullName evidence="4">DUF4283 domain-containing protein</fullName>
    </recommendedName>
</protein>
<evidence type="ECO:0000313" key="2">
    <source>
        <dbReference type="EMBL" id="GAA0151193.1"/>
    </source>
</evidence>
<accession>A0AAV3PIX3</accession>
<dbReference type="EMBL" id="BAABME010032931">
    <property type="protein sequence ID" value="GAA0151193.1"/>
    <property type="molecule type" value="Genomic_DNA"/>
</dbReference>
<feature type="compositionally biased region" description="Low complexity" evidence="1">
    <location>
        <begin position="249"/>
        <end position="261"/>
    </location>
</feature>